<dbReference type="InterPro" id="IPR010737">
    <property type="entry name" value="4-carb_acid_sugar_kinase_N"/>
</dbReference>
<comment type="catalytic activity">
    <reaction evidence="8">
        <text>3-dehydro-D-erythronate + ATP = 3-dehydro-4-O-phospho-D-erythronate + ADP + H(+)</text>
        <dbReference type="Rhea" id="RHEA:52556"/>
        <dbReference type="ChEBI" id="CHEBI:15378"/>
        <dbReference type="ChEBI" id="CHEBI:30616"/>
        <dbReference type="ChEBI" id="CHEBI:57958"/>
        <dbReference type="ChEBI" id="CHEBI:136593"/>
        <dbReference type="ChEBI" id="CHEBI:456216"/>
        <dbReference type="EC" id="2.7.1.217"/>
    </reaction>
</comment>
<dbReference type="InterPro" id="IPR037051">
    <property type="entry name" value="4-carb_acid_sugar_kinase_N_sf"/>
</dbReference>
<evidence type="ECO:0000256" key="5">
    <source>
        <dbReference type="ARBA" id="ARBA00022840"/>
    </source>
</evidence>
<keyword evidence="16" id="KW-1185">Reference proteome</keyword>
<sequence length="576" mass="59438">MTRIALIHATPIAVEPVHAAFAALWPEARPIDIMDYSLSPDREAAGCIDDALTRRIEALTRYGILTGADAVLFTCSAFGAAIEAAAARADRPVLRPNEAMFRAAMDRGRRIAMICPFAPAAASMQDEFRAEADRLGNGATLDTILAPGAIEAVRAGDIATHNRIVAAKAGELRGYDAIVLAHFSTARALDDASRATDIPVFASPQAAAGVVALKSRSIPADRAVAQSLAALDWLLAQGCRQVVFKYCSTFDSTPQGNIGPVAMALADRLGARGVVVCPAFPTMGRTIYQGHLFVGDRLLSESGMQDHPLTPMTDPDLRRWLGRQGTGPVGLVPLCVVRQGAAAIRAALEASDATLVVTDATSDEDLMAIGAALAGARLVTGGSGIALGLAQNLDVAGPGVAAPRRTAPGPGVVLAGSCSGMTRRQIEHHRAAHPVIEIDVPAVMAGTLTPEAVARQLLALVAQAPLAFSSGSPEQVARMQAEYGREAVAARLDGFFGDLARALVAAGVTRLVVAGGETSGAVVSALAPGALEVGAEIDPGVPVLRAASGLALALKSGNFGAEDFFARALDGMEDRP</sequence>
<comment type="function">
    <text evidence="9">Catalyzes the ATP-dependent phosphorylation of 3-oxo-tetronate to 3-oxo-tetronate 4-phosphate.</text>
</comment>
<evidence type="ECO:0000256" key="6">
    <source>
        <dbReference type="ARBA" id="ARBA00023277"/>
    </source>
</evidence>
<dbReference type="Pfam" id="PF07005">
    <property type="entry name" value="SBD_N"/>
    <property type="match status" value="1"/>
</dbReference>
<evidence type="ECO:0000256" key="11">
    <source>
        <dbReference type="ARBA" id="ARBA00039461"/>
    </source>
</evidence>
<reference evidence="15 16" key="1">
    <citation type="journal article" date="2023" name="Commun. Biol.">
        <title>Reorganization of the ancestral sex-determining regions during the evolution of trioecy in Pleodorina starrii.</title>
        <authorList>
            <person name="Takahashi K."/>
            <person name="Suzuki S."/>
            <person name="Kawai-Toyooka H."/>
            <person name="Yamamoto K."/>
            <person name="Hamaji T."/>
            <person name="Ootsuki R."/>
            <person name="Yamaguchi H."/>
            <person name="Kawachi M."/>
            <person name="Higashiyama T."/>
            <person name="Nozaki H."/>
        </authorList>
    </citation>
    <scope>NUCLEOTIDE SEQUENCE [LARGE SCALE GENOMIC DNA]</scope>
    <source>
        <strain evidence="15 16">NIES-4479</strain>
    </source>
</reference>
<dbReference type="NCBIfam" id="NF043035">
    <property type="entry name" value="OxoTetrKin"/>
    <property type="match status" value="1"/>
</dbReference>
<evidence type="ECO:0000313" key="15">
    <source>
        <dbReference type="EMBL" id="GLC62833.1"/>
    </source>
</evidence>
<evidence type="ECO:0000256" key="7">
    <source>
        <dbReference type="ARBA" id="ARBA00035898"/>
    </source>
</evidence>
<keyword evidence="5" id="KW-0067">ATP-binding</keyword>
<evidence type="ECO:0000256" key="12">
    <source>
        <dbReference type="ARBA" id="ARBA00041377"/>
    </source>
</evidence>
<comment type="caution">
    <text evidence="15">The sequence shown here is derived from an EMBL/GenBank/DDBJ whole genome shotgun (WGS) entry which is preliminary data.</text>
</comment>
<dbReference type="GO" id="GO:0047661">
    <property type="term" value="F:amino-acid racemase activity"/>
    <property type="evidence" value="ECO:0007669"/>
    <property type="project" value="InterPro"/>
</dbReference>
<dbReference type="SUPFAM" id="SSF142764">
    <property type="entry name" value="YgbK-like"/>
    <property type="match status" value="1"/>
</dbReference>
<evidence type="ECO:0000256" key="10">
    <source>
        <dbReference type="ARBA" id="ARBA00039095"/>
    </source>
</evidence>
<dbReference type="InterPro" id="IPR015942">
    <property type="entry name" value="Asp/Glu/hydantoin_racemase"/>
</dbReference>
<name>A0A9W6FAZ9_9CHLO</name>
<dbReference type="EMBL" id="BRXU01000073">
    <property type="protein sequence ID" value="GLC62833.1"/>
    <property type="molecule type" value="Genomic_DNA"/>
</dbReference>
<evidence type="ECO:0000313" key="16">
    <source>
        <dbReference type="Proteomes" id="UP001165080"/>
    </source>
</evidence>
<evidence type="ECO:0000259" key="13">
    <source>
        <dbReference type="Pfam" id="PF07005"/>
    </source>
</evidence>
<comment type="catalytic activity">
    <reaction evidence="7">
        <text>3-dehydro-L-erythronate + ATP = 3-dehydro-4-O-phospho-L-erythronate + ADP + H(+)</text>
        <dbReference type="Rhea" id="RHEA:52552"/>
        <dbReference type="ChEBI" id="CHEBI:15378"/>
        <dbReference type="ChEBI" id="CHEBI:30616"/>
        <dbReference type="ChEBI" id="CHEBI:136592"/>
        <dbReference type="ChEBI" id="CHEBI:136670"/>
        <dbReference type="ChEBI" id="CHEBI:456216"/>
        <dbReference type="EC" id="2.7.1.217"/>
    </reaction>
</comment>
<dbReference type="GO" id="GO:0016301">
    <property type="term" value="F:kinase activity"/>
    <property type="evidence" value="ECO:0007669"/>
    <property type="project" value="UniProtKB-KW"/>
</dbReference>
<organism evidence="15 16">
    <name type="scientific">Pleodorina starrii</name>
    <dbReference type="NCBI Taxonomy" id="330485"/>
    <lineage>
        <taxon>Eukaryota</taxon>
        <taxon>Viridiplantae</taxon>
        <taxon>Chlorophyta</taxon>
        <taxon>core chlorophytes</taxon>
        <taxon>Chlorophyceae</taxon>
        <taxon>CS clade</taxon>
        <taxon>Chlamydomonadales</taxon>
        <taxon>Volvocaceae</taxon>
        <taxon>Pleodorina</taxon>
    </lineage>
</organism>
<dbReference type="GO" id="GO:0005524">
    <property type="term" value="F:ATP binding"/>
    <property type="evidence" value="ECO:0007669"/>
    <property type="project" value="UniProtKB-KW"/>
</dbReference>
<dbReference type="InterPro" id="IPR031475">
    <property type="entry name" value="NBD_C"/>
</dbReference>
<gene>
    <name evidence="15" type="primary">PLESTB003994</name>
    <name evidence="15" type="ORF">PLESTB_001949000</name>
</gene>
<dbReference type="AlphaFoldDB" id="A0A9W6FAZ9"/>
<dbReference type="InterPro" id="IPR042213">
    <property type="entry name" value="NBD_C_sf"/>
</dbReference>
<feature type="domain" description="Four-carbon acid sugar kinase nucleotide binding" evidence="14">
    <location>
        <begin position="412"/>
        <end position="565"/>
    </location>
</feature>
<dbReference type="Gene3D" id="3.40.980.20">
    <property type="entry name" value="Four-carbon acid sugar kinase, nucleotide binding domain"/>
    <property type="match status" value="1"/>
</dbReference>
<evidence type="ECO:0000256" key="2">
    <source>
        <dbReference type="ARBA" id="ARBA00022679"/>
    </source>
</evidence>
<keyword evidence="3" id="KW-0547">Nucleotide-binding</keyword>
<keyword evidence="4" id="KW-0418">Kinase</keyword>
<protein>
    <recommendedName>
        <fullName evidence="11">3-oxo-tetronate kinase</fullName>
        <ecNumber evidence="10">2.7.1.217</ecNumber>
    </recommendedName>
    <alternativeName>
        <fullName evidence="12">3-dehydrotetronate 4-kinase</fullName>
    </alternativeName>
</protein>
<evidence type="ECO:0000259" key="14">
    <source>
        <dbReference type="Pfam" id="PF17042"/>
    </source>
</evidence>
<keyword evidence="6" id="KW-0119">Carbohydrate metabolism</keyword>
<accession>A0A9W6FAZ9</accession>
<evidence type="ECO:0000256" key="9">
    <source>
        <dbReference type="ARBA" id="ARBA00037335"/>
    </source>
</evidence>
<feature type="domain" description="Four-carbon acid sugar kinase N-terminal" evidence="13">
    <location>
        <begin position="199"/>
        <end position="388"/>
    </location>
</feature>
<dbReference type="Pfam" id="PF17042">
    <property type="entry name" value="NBD_C"/>
    <property type="match status" value="1"/>
</dbReference>
<comment type="similarity">
    <text evidence="1">Belongs to the four-carbon acid sugar kinase family.</text>
</comment>
<dbReference type="Proteomes" id="UP001165080">
    <property type="component" value="Unassembled WGS sequence"/>
</dbReference>
<keyword evidence="2" id="KW-0808">Transferase</keyword>
<dbReference type="InterPro" id="IPR050007">
    <property type="entry name" value="OtnK"/>
</dbReference>
<proteinExistence type="inferred from homology"/>
<dbReference type="Pfam" id="PF01177">
    <property type="entry name" value="Asp_Glu_race"/>
    <property type="match status" value="1"/>
</dbReference>
<evidence type="ECO:0000256" key="1">
    <source>
        <dbReference type="ARBA" id="ARBA00005715"/>
    </source>
</evidence>
<dbReference type="EC" id="2.7.1.217" evidence="10"/>
<dbReference type="Gene3D" id="3.40.50.10840">
    <property type="entry name" value="Putative sugar-binding, N-terminal domain"/>
    <property type="match status" value="1"/>
</dbReference>
<evidence type="ECO:0000256" key="4">
    <source>
        <dbReference type="ARBA" id="ARBA00022777"/>
    </source>
</evidence>
<evidence type="ECO:0000256" key="8">
    <source>
        <dbReference type="ARBA" id="ARBA00036346"/>
    </source>
</evidence>
<evidence type="ECO:0000256" key="3">
    <source>
        <dbReference type="ARBA" id="ARBA00022741"/>
    </source>
</evidence>